<dbReference type="Pfam" id="PF08863">
    <property type="entry name" value="YolD"/>
    <property type="match status" value="1"/>
</dbReference>
<name>A0A2V3W2P3_9BACI</name>
<dbReference type="AlphaFoldDB" id="A0A2V3W2P3"/>
<dbReference type="PANTHER" id="PTHR40051">
    <property type="entry name" value="IG HYPOTHETICAL 15966"/>
    <property type="match status" value="1"/>
</dbReference>
<dbReference type="RefSeq" id="WP_158525509.1">
    <property type="nucleotide sequence ID" value="NZ_JBHUHB010000001.1"/>
</dbReference>
<organism evidence="1 2">
    <name type="scientific">Pseudogracilibacillus auburnensis</name>
    <dbReference type="NCBI Taxonomy" id="1494959"/>
    <lineage>
        <taxon>Bacteria</taxon>
        <taxon>Bacillati</taxon>
        <taxon>Bacillota</taxon>
        <taxon>Bacilli</taxon>
        <taxon>Bacillales</taxon>
        <taxon>Bacillaceae</taxon>
        <taxon>Pseudogracilibacillus</taxon>
    </lineage>
</organism>
<reference evidence="1 2" key="1">
    <citation type="submission" date="2018-05" db="EMBL/GenBank/DDBJ databases">
        <title>Genomic Encyclopedia of Type Strains, Phase IV (KMG-IV): sequencing the most valuable type-strain genomes for metagenomic binning, comparative biology and taxonomic classification.</title>
        <authorList>
            <person name="Goeker M."/>
        </authorList>
    </citation>
    <scope>NUCLEOTIDE SEQUENCE [LARGE SCALE GENOMIC DNA]</scope>
    <source>
        <strain evidence="1 2">DSM 28556</strain>
    </source>
</reference>
<dbReference type="InterPro" id="IPR014962">
    <property type="entry name" value="YolD"/>
</dbReference>
<proteinExistence type="predicted"/>
<evidence type="ECO:0000313" key="2">
    <source>
        <dbReference type="Proteomes" id="UP000247978"/>
    </source>
</evidence>
<comment type="caution">
    <text evidence="1">The sequence shown here is derived from an EMBL/GenBank/DDBJ whole genome shotgun (WGS) entry which is preliminary data.</text>
</comment>
<sequence>MNDRGTMKWTSLMLPEHIEMLNKMWEEQEHKEMPVLDEQQIAENNMLLRDALENDLEIRIKYYVDHEYKTIEGRLLYIDILNERLFTDEIEIKLEHIIEVILL</sequence>
<evidence type="ECO:0000313" key="1">
    <source>
        <dbReference type="EMBL" id="PXW88567.1"/>
    </source>
</evidence>
<dbReference type="Proteomes" id="UP000247978">
    <property type="component" value="Unassembled WGS sequence"/>
</dbReference>
<keyword evidence="2" id="KW-1185">Reference proteome</keyword>
<protein>
    <submittedName>
        <fullName evidence="1">YolD-like protein</fullName>
    </submittedName>
</protein>
<accession>A0A2V3W2P3</accession>
<dbReference type="PANTHER" id="PTHR40051:SF1">
    <property type="entry name" value="YOLD-LIKE FAMILY PROTEIN"/>
    <property type="match status" value="1"/>
</dbReference>
<dbReference type="EMBL" id="QJJQ01000003">
    <property type="protein sequence ID" value="PXW88567.1"/>
    <property type="molecule type" value="Genomic_DNA"/>
</dbReference>
<gene>
    <name evidence="1" type="ORF">DFR56_10372</name>
</gene>
<dbReference type="OrthoDB" id="1644322at2"/>